<feature type="transmembrane region" description="Helical" evidence="2">
    <location>
        <begin position="29"/>
        <end position="49"/>
    </location>
</feature>
<feature type="coiled-coil region" evidence="1">
    <location>
        <begin position="73"/>
        <end position="100"/>
    </location>
</feature>
<organism evidence="4 5">
    <name type="scientific">Prymnesium parvum</name>
    <name type="common">Toxic golden alga</name>
    <dbReference type="NCBI Taxonomy" id="97485"/>
    <lineage>
        <taxon>Eukaryota</taxon>
        <taxon>Haptista</taxon>
        <taxon>Haptophyta</taxon>
        <taxon>Prymnesiophyceae</taxon>
        <taxon>Prymnesiales</taxon>
        <taxon>Prymnesiaceae</taxon>
        <taxon>Prymnesium</taxon>
    </lineage>
</organism>
<keyword evidence="2" id="KW-0472">Membrane</keyword>
<dbReference type="PANTHER" id="PTHR46936:SF1">
    <property type="entry name" value="ARABINOSYLTRANSFERASE XEG113"/>
    <property type="match status" value="1"/>
</dbReference>
<feature type="domain" description="Nucleotide-diphospho-sugar transferase" evidence="3">
    <location>
        <begin position="220"/>
        <end position="452"/>
    </location>
</feature>
<keyword evidence="1" id="KW-0175">Coiled coil</keyword>
<gene>
    <name evidence="4" type="ORF">AB1Y20_003059</name>
</gene>
<reference evidence="4 5" key="1">
    <citation type="journal article" date="2024" name="Science">
        <title>Giant polyketide synthase enzymes in the biosynthesis of giant marine polyether toxins.</title>
        <authorList>
            <person name="Fallon T.R."/>
            <person name="Shende V.V."/>
            <person name="Wierzbicki I.H."/>
            <person name="Pendleton A.L."/>
            <person name="Watervoot N.F."/>
            <person name="Auber R.P."/>
            <person name="Gonzalez D.J."/>
            <person name="Wisecaver J.H."/>
            <person name="Moore B.S."/>
        </authorList>
    </citation>
    <scope>NUCLEOTIDE SEQUENCE [LARGE SCALE GENOMIC DNA]</scope>
    <source>
        <strain evidence="4 5">12B1</strain>
    </source>
</reference>
<dbReference type="InterPro" id="IPR053250">
    <property type="entry name" value="Glycosyltransferase_77"/>
</dbReference>
<dbReference type="GO" id="GO:0005794">
    <property type="term" value="C:Golgi apparatus"/>
    <property type="evidence" value="ECO:0007669"/>
    <property type="project" value="TreeGrafter"/>
</dbReference>
<evidence type="ECO:0000259" key="3">
    <source>
        <dbReference type="Pfam" id="PF03407"/>
    </source>
</evidence>
<comment type="caution">
    <text evidence="4">The sequence shown here is derived from an EMBL/GenBank/DDBJ whole genome shotgun (WGS) entry which is preliminary data.</text>
</comment>
<proteinExistence type="predicted"/>
<dbReference type="EMBL" id="JBGBPQ010000010">
    <property type="protein sequence ID" value="KAL1518775.1"/>
    <property type="molecule type" value="Genomic_DNA"/>
</dbReference>
<evidence type="ECO:0000313" key="4">
    <source>
        <dbReference type="EMBL" id="KAL1518775.1"/>
    </source>
</evidence>
<accession>A0AB34J9Q6</accession>
<keyword evidence="2" id="KW-1133">Transmembrane helix</keyword>
<keyword evidence="2" id="KW-0812">Transmembrane</keyword>
<feature type="transmembrane region" description="Helical" evidence="2">
    <location>
        <begin position="396"/>
        <end position="414"/>
    </location>
</feature>
<sequence>MTCRSDGYTLVGSDDAGAPPASARPVRPSTIVVVVLALLSFFYLTTSFSSTRNSSWSTRSVAGAQLSFGTYERMKYENENQALKQKLAELKAMLAASNAAASNAAAGSAAEGGRPTQTATYTSMADAAQTPSNVSREPIGQTAEALRQMLRGGATSAASLTARGRAAAANASAAGNPDRLTPELIRSRCDQHNIILVTFVNSKRADYGYTWAAHVRRLGLSNYLVGAMDGEALRKLKARAIPTFDMNSGLTTADYGWGTKNFRQLGLRKTELIITLLRAGADPILTDADALVTRDPSPFIARLRPEAQILVTSDHLMSTTRAEVDVLEVPERAVASAWNIGYFYLHHSVLPALLQWQEECKAHPNLWDQNLFKDVLKIGGLRFSDKERPAIKQKRLFLGYNGTIAIGILPINTFCSGHTFFVQRMPQRLGVQPYSVHTTFQYSGAVGKTHRLREGMLWEDGPEYFAPQRGLVTYTPRVDRRLLRPAGQMGIAAHFEVMNAQLRELRAAFLLAARLDRLLVLPPLVCGLDRFWAPHNGTIPGSDTTLPIEPCPIDHLLDLEHIERQTPLTSLLREWSYFANPCLPASERGPYAPLPPPAALGENDLAPLRRLASQRVLNLSYIPDLFATLPDAEKEAAMQQMRTWTSIWCCSIPPKKNGPGHVWYDMFWDVVPRMNRYGKLVHEPWVPTFGP</sequence>
<dbReference type="Proteomes" id="UP001515480">
    <property type="component" value="Unassembled WGS sequence"/>
</dbReference>
<dbReference type="InterPro" id="IPR005069">
    <property type="entry name" value="Nucl-diP-sugar_transferase"/>
</dbReference>
<dbReference type="Pfam" id="PF03407">
    <property type="entry name" value="Nucleotid_trans"/>
    <property type="match status" value="1"/>
</dbReference>
<evidence type="ECO:0000256" key="1">
    <source>
        <dbReference type="SAM" id="Coils"/>
    </source>
</evidence>
<keyword evidence="5" id="KW-1185">Reference proteome</keyword>
<dbReference type="PANTHER" id="PTHR46936">
    <property type="entry name" value="ARABINOSYLTRANSFERASE XEG113"/>
    <property type="match status" value="1"/>
</dbReference>
<name>A0AB34J9Q6_PRYPA</name>
<evidence type="ECO:0000256" key="2">
    <source>
        <dbReference type="SAM" id="Phobius"/>
    </source>
</evidence>
<dbReference type="AlphaFoldDB" id="A0AB34J9Q6"/>
<protein>
    <recommendedName>
        <fullName evidence="3">Nucleotide-diphospho-sugar transferase domain-containing protein</fullName>
    </recommendedName>
</protein>
<dbReference type="GO" id="GO:0052636">
    <property type="term" value="F:arabinosyltransferase activity"/>
    <property type="evidence" value="ECO:0007669"/>
    <property type="project" value="TreeGrafter"/>
</dbReference>
<evidence type="ECO:0000313" key="5">
    <source>
        <dbReference type="Proteomes" id="UP001515480"/>
    </source>
</evidence>